<dbReference type="InterPro" id="IPR053866">
    <property type="entry name" value="PhyR_sigma2"/>
</dbReference>
<dbReference type="Gene3D" id="1.10.1740.10">
    <property type="match status" value="1"/>
</dbReference>
<evidence type="ECO:0000313" key="7">
    <source>
        <dbReference type="EMBL" id="TRW49869.1"/>
    </source>
</evidence>
<accession>A0A552X4M6</accession>
<dbReference type="InterPro" id="IPR013325">
    <property type="entry name" value="RNA_pol_sigma_r2"/>
</dbReference>
<evidence type="ECO:0000256" key="3">
    <source>
        <dbReference type="ARBA" id="ARBA00023082"/>
    </source>
</evidence>
<evidence type="ECO:0000259" key="5">
    <source>
        <dbReference type="Pfam" id="PF08281"/>
    </source>
</evidence>
<dbReference type="InterPro" id="IPR036388">
    <property type="entry name" value="WH-like_DNA-bd_sf"/>
</dbReference>
<dbReference type="Proteomes" id="UP000320359">
    <property type="component" value="Unassembled WGS sequence"/>
</dbReference>
<dbReference type="RefSeq" id="WP_143234289.1">
    <property type="nucleotide sequence ID" value="NZ_VJWL01000001.1"/>
</dbReference>
<dbReference type="Pfam" id="PF22029">
    <property type="entry name" value="PhyR_sigma2"/>
    <property type="match status" value="1"/>
</dbReference>
<feature type="domain" description="RNA polymerase sigma factor 70 region 4 type 2" evidence="5">
    <location>
        <begin position="107"/>
        <end position="156"/>
    </location>
</feature>
<dbReference type="InterPro" id="IPR014284">
    <property type="entry name" value="RNA_pol_sigma-70_dom"/>
</dbReference>
<dbReference type="EMBL" id="VJWL01000001">
    <property type="protein sequence ID" value="TRW49869.1"/>
    <property type="molecule type" value="Genomic_DNA"/>
</dbReference>
<sequence>MSASSRRKAELASLLPPLRRFAFSLTTSMPDADDLVQQTVERILTRPVPDDVELLKWAFRVCRNLWIDDYRARRVRENATFDTDLQQAQQVNGTDVIETEMELNHVGEAMKRLPADQHEVLAMIAVQGMSYRETAESLNIPIGTVMSRLARARSALAQQLYGTEKELH</sequence>
<comment type="similarity">
    <text evidence="1">Belongs to the sigma-70 factor family. ECF subfamily.</text>
</comment>
<reference evidence="7 8" key="1">
    <citation type="submission" date="2019-07" db="EMBL/GenBank/DDBJ databases">
        <authorList>
            <person name="Yang M."/>
            <person name="Zhao D."/>
            <person name="Xiang H."/>
        </authorList>
    </citation>
    <scope>NUCLEOTIDE SEQUENCE [LARGE SCALE GENOMIC DNA]</scope>
    <source>
        <strain evidence="7 8">IM1326</strain>
    </source>
</reference>
<dbReference type="InterPro" id="IPR013249">
    <property type="entry name" value="RNA_pol_sigma70_r4_t2"/>
</dbReference>
<dbReference type="GO" id="GO:0003677">
    <property type="term" value="F:DNA binding"/>
    <property type="evidence" value="ECO:0007669"/>
    <property type="project" value="InterPro"/>
</dbReference>
<dbReference type="Pfam" id="PF08281">
    <property type="entry name" value="Sigma70_r4_2"/>
    <property type="match status" value="1"/>
</dbReference>
<protein>
    <submittedName>
        <fullName evidence="7">RNA polymerase sigma factor</fullName>
    </submittedName>
</protein>
<comment type="caution">
    <text evidence="7">The sequence shown here is derived from an EMBL/GenBank/DDBJ whole genome shotgun (WGS) entry which is preliminary data.</text>
</comment>
<dbReference type="CDD" id="cd06171">
    <property type="entry name" value="Sigma70_r4"/>
    <property type="match status" value="1"/>
</dbReference>
<dbReference type="InterPro" id="IPR039425">
    <property type="entry name" value="RNA_pol_sigma-70-like"/>
</dbReference>
<dbReference type="SUPFAM" id="SSF88659">
    <property type="entry name" value="Sigma3 and sigma4 domains of RNA polymerase sigma factors"/>
    <property type="match status" value="1"/>
</dbReference>
<evidence type="ECO:0000256" key="1">
    <source>
        <dbReference type="ARBA" id="ARBA00010641"/>
    </source>
</evidence>
<dbReference type="SUPFAM" id="SSF88946">
    <property type="entry name" value="Sigma2 domain of RNA polymerase sigma factors"/>
    <property type="match status" value="1"/>
</dbReference>
<dbReference type="PANTHER" id="PTHR43133">
    <property type="entry name" value="RNA POLYMERASE ECF-TYPE SIGMA FACTO"/>
    <property type="match status" value="1"/>
</dbReference>
<dbReference type="AlphaFoldDB" id="A0A552X4M6"/>
<keyword evidence="4" id="KW-0804">Transcription</keyword>
<dbReference type="NCBIfam" id="TIGR02937">
    <property type="entry name" value="sigma70-ECF"/>
    <property type="match status" value="1"/>
</dbReference>
<evidence type="ECO:0000256" key="4">
    <source>
        <dbReference type="ARBA" id="ARBA00023163"/>
    </source>
</evidence>
<dbReference type="GO" id="GO:0006352">
    <property type="term" value="P:DNA-templated transcription initiation"/>
    <property type="evidence" value="ECO:0007669"/>
    <property type="project" value="InterPro"/>
</dbReference>
<feature type="domain" description="PhyR sigma2" evidence="6">
    <location>
        <begin position="12"/>
        <end position="47"/>
    </location>
</feature>
<dbReference type="OrthoDB" id="9797134at2"/>
<evidence type="ECO:0000313" key="8">
    <source>
        <dbReference type="Proteomes" id="UP000320359"/>
    </source>
</evidence>
<keyword evidence="3" id="KW-0731">Sigma factor</keyword>
<gene>
    <name evidence="7" type="ORF">FM042_03180</name>
</gene>
<keyword evidence="8" id="KW-1185">Reference proteome</keyword>
<dbReference type="Gene3D" id="1.10.10.10">
    <property type="entry name" value="Winged helix-like DNA-binding domain superfamily/Winged helix DNA-binding domain"/>
    <property type="match status" value="1"/>
</dbReference>
<evidence type="ECO:0000259" key="6">
    <source>
        <dbReference type="Pfam" id="PF22029"/>
    </source>
</evidence>
<dbReference type="InterPro" id="IPR013324">
    <property type="entry name" value="RNA_pol_sigma_r3/r4-like"/>
</dbReference>
<organism evidence="7 8">
    <name type="scientific">Aliidiomarina halalkaliphila</name>
    <dbReference type="NCBI Taxonomy" id="2593535"/>
    <lineage>
        <taxon>Bacteria</taxon>
        <taxon>Pseudomonadati</taxon>
        <taxon>Pseudomonadota</taxon>
        <taxon>Gammaproteobacteria</taxon>
        <taxon>Alteromonadales</taxon>
        <taxon>Idiomarinaceae</taxon>
        <taxon>Aliidiomarina</taxon>
    </lineage>
</organism>
<name>A0A552X4M6_9GAMM</name>
<keyword evidence="2" id="KW-0805">Transcription regulation</keyword>
<dbReference type="GO" id="GO:0016987">
    <property type="term" value="F:sigma factor activity"/>
    <property type="evidence" value="ECO:0007669"/>
    <property type="project" value="UniProtKB-KW"/>
</dbReference>
<dbReference type="PANTHER" id="PTHR43133:SF25">
    <property type="entry name" value="RNA POLYMERASE SIGMA FACTOR RFAY-RELATED"/>
    <property type="match status" value="1"/>
</dbReference>
<proteinExistence type="inferred from homology"/>
<evidence type="ECO:0000256" key="2">
    <source>
        <dbReference type="ARBA" id="ARBA00023015"/>
    </source>
</evidence>